<evidence type="ECO:0000313" key="2">
    <source>
        <dbReference type="EMBL" id="ARK30796.1"/>
    </source>
</evidence>
<feature type="coiled-coil region" evidence="1">
    <location>
        <begin position="1"/>
        <end position="63"/>
    </location>
</feature>
<keyword evidence="1" id="KW-0175">Coiled coil</keyword>
<dbReference type="RefSeq" id="WP_066149669.1">
    <property type="nucleotide sequence ID" value="NZ_CP020814.1"/>
</dbReference>
<evidence type="ECO:0000313" key="3">
    <source>
        <dbReference type="Proteomes" id="UP000193006"/>
    </source>
</evidence>
<accession>A0A1X9MBK3</accession>
<dbReference type="KEGG" id="bkw:BkAM31D_13650"/>
<dbReference type="AlphaFoldDB" id="A0A1X9MBK3"/>
<reference evidence="2 3" key="1">
    <citation type="submission" date="2017-04" db="EMBL/GenBank/DDBJ databases">
        <title>Bacillus krulwichiae AM31D Genome sequencing and assembly.</title>
        <authorList>
            <person name="Krulwich T.A."/>
            <person name="Anastor L."/>
            <person name="Ehrlich R."/>
            <person name="Ehrlich G.D."/>
            <person name="Janto B."/>
        </authorList>
    </citation>
    <scope>NUCLEOTIDE SEQUENCE [LARGE SCALE GENOMIC DNA]</scope>
    <source>
        <strain evidence="2 3">AM31D</strain>
    </source>
</reference>
<sequence length="65" mass="7804">MKNKYEQLKKLERNVNILNDMLNLSKAELKIIDDFHDEKVMSKEDLKKTCETIVDVKERLRKKLV</sequence>
<dbReference type="EMBL" id="CP020814">
    <property type="protein sequence ID" value="ARK30796.1"/>
    <property type="molecule type" value="Genomic_DNA"/>
</dbReference>
<dbReference type="Proteomes" id="UP000193006">
    <property type="component" value="Chromosome"/>
</dbReference>
<evidence type="ECO:0000256" key="1">
    <source>
        <dbReference type="SAM" id="Coils"/>
    </source>
</evidence>
<gene>
    <name evidence="2" type="ORF">BkAM31D_13650</name>
</gene>
<keyword evidence="3" id="KW-1185">Reference proteome</keyword>
<proteinExistence type="predicted"/>
<organism evidence="2 3">
    <name type="scientific">Halalkalibacter krulwichiae</name>
    <dbReference type="NCBI Taxonomy" id="199441"/>
    <lineage>
        <taxon>Bacteria</taxon>
        <taxon>Bacillati</taxon>
        <taxon>Bacillota</taxon>
        <taxon>Bacilli</taxon>
        <taxon>Bacillales</taxon>
        <taxon>Bacillaceae</taxon>
        <taxon>Halalkalibacter</taxon>
    </lineage>
</organism>
<protein>
    <submittedName>
        <fullName evidence="2">Uncharacterized protein</fullName>
    </submittedName>
</protein>
<name>A0A1X9MBK3_9BACI</name>
<dbReference type="STRING" id="199441.BkAM31D_13650"/>